<dbReference type="EMBL" id="LWDX02013223">
    <property type="protein sequence ID" value="OEL35118.1"/>
    <property type="molecule type" value="Genomic_DNA"/>
</dbReference>
<evidence type="ECO:0000313" key="2">
    <source>
        <dbReference type="EMBL" id="OEL35118.1"/>
    </source>
</evidence>
<dbReference type="InterPro" id="IPR053772">
    <property type="entry name" value="At1g61320/At1g61330-like"/>
</dbReference>
<dbReference type="AlphaFoldDB" id="A0A1E5WD09"/>
<dbReference type="Pfam" id="PF23622">
    <property type="entry name" value="LRR_At1g61320_AtMIF1"/>
    <property type="match status" value="1"/>
</dbReference>
<proteinExistence type="predicted"/>
<feature type="domain" description="At1g61320/AtMIF1 LRR" evidence="1">
    <location>
        <begin position="1"/>
        <end position="85"/>
    </location>
</feature>
<evidence type="ECO:0000313" key="3">
    <source>
        <dbReference type="Proteomes" id="UP000095767"/>
    </source>
</evidence>
<dbReference type="Proteomes" id="UP000095767">
    <property type="component" value="Unassembled WGS sequence"/>
</dbReference>
<name>A0A1E5WD09_9POAL</name>
<comment type="caution">
    <text evidence="2">The sequence shown here is derived from an EMBL/GenBank/DDBJ whole genome shotgun (WGS) entry which is preliminary data.</text>
</comment>
<dbReference type="InterPro" id="IPR055357">
    <property type="entry name" value="LRR_At1g61320_AtMIF1"/>
</dbReference>
<evidence type="ECO:0000259" key="1">
    <source>
        <dbReference type="Pfam" id="PF23622"/>
    </source>
</evidence>
<dbReference type="PANTHER" id="PTHR34145">
    <property type="entry name" value="OS02G0105600 PROTEIN"/>
    <property type="match status" value="1"/>
</dbReference>
<dbReference type="OrthoDB" id="663101at2759"/>
<feature type="non-terminal residue" evidence="2">
    <location>
        <position position="1"/>
    </location>
</feature>
<protein>
    <recommendedName>
        <fullName evidence="1">At1g61320/AtMIF1 LRR domain-containing protein</fullName>
    </recommendedName>
</protein>
<dbReference type="STRING" id="888268.A0A1E5WD09"/>
<sequence length="96" mass="10723">LKNVLISGFRSEKGLVDLTSHILENAASLKHMILDTAYGCNRRHCRCSPLTGNALMEAWKTVDVIKRHIEDKVPSSVKFEVIEPCIKCHTNEACTS</sequence>
<dbReference type="PANTHER" id="PTHR34145:SF14">
    <property type="entry name" value="EXPRESSED PROTEIN"/>
    <property type="match status" value="1"/>
</dbReference>
<accession>A0A1E5WD09</accession>
<reference evidence="2 3" key="1">
    <citation type="submission" date="2016-09" db="EMBL/GenBank/DDBJ databases">
        <title>The draft genome of Dichanthelium oligosanthes: A C3 panicoid grass species.</title>
        <authorList>
            <person name="Studer A.J."/>
            <person name="Schnable J.C."/>
            <person name="Brutnell T.P."/>
        </authorList>
    </citation>
    <scope>NUCLEOTIDE SEQUENCE [LARGE SCALE GENOMIC DNA]</scope>
    <source>
        <strain evidence="3">cv. Kellogg 1175</strain>
        <tissue evidence="2">Leaf</tissue>
    </source>
</reference>
<organism evidence="2 3">
    <name type="scientific">Dichanthelium oligosanthes</name>
    <dbReference type="NCBI Taxonomy" id="888268"/>
    <lineage>
        <taxon>Eukaryota</taxon>
        <taxon>Viridiplantae</taxon>
        <taxon>Streptophyta</taxon>
        <taxon>Embryophyta</taxon>
        <taxon>Tracheophyta</taxon>
        <taxon>Spermatophyta</taxon>
        <taxon>Magnoliopsida</taxon>
        <taxon>Liliopsida</taxon>
        <taxon>Poales</taxon>
        <taxon>Poaceae</taxon>
        <taxon>PACMAD clade</taxon>
        <taxon>Panicoideae</taxon>
        <taxon>Panicodae</taxon>
        <taxon>Paniceae</taxon>
        <taxon>Dichantheliinae</taxon>
        <taxon>Dichanthelium</taxon>
    </lineage>
</organism>
<keyword evidence="3" id="KW-1185">Reference proteome</keyword>
<gene>
    <name evidence="2" type="ORF">BAE44_0003871</name>
</gene>